<dbReference type="AlphaFoldDB" id="E3EI51"/>
<dbReference type="KEGG" id="ppm:PPSC2_03705"/>
<name>E3EI51_PAEPS</name>
<accession>E3EI51</accession>
<proteinExistence type="predicted"/>
<reference evidence="1 2" key="1">
    <citation type="journal article" date="2011" name="J. Bacteriol.">
        <title>Complete genome sequence of Paenibacillus polymyxa SC2, a strain of plant growth-promoting Rhizobacterium with broad-spectrum antimicrobial activity.</title>
        <authorList>
            <person name="Ma M."/>
            <person name="Wang C."/>
            <person name="Ding Y."/>
            <person name="Li L."/>
            <person name="Shen D."/>
            <person name="Jiang X."/>
            <person name="Guan D."/>
            <person name="Cao F."/>
            <person name="Chen H."/>
            <person name="Feng R."/>
            <person name="Wang X."/>
            <person name="Ge Y."/>
            <person name="Yao L."/>
            <person name="Bing X."/>
            <person name="Yang X."/>
            <person name="Li J."/>
            <person name="Du B."/>
        </authorList>
    </citation>
    <scope>NUCLEOTIDE SEQUENCE [LARGE SCALE GENOMIC DNA]</scope>
    <source>
        <strain evidence="1 2">SC2</strain>
    </source>
</reference>
<dbReference type="RefSeq" id="WP_013369355.1">
    <property type="nucleotide sequence ID" value="NC_014622.2"/>
</dbReference>
<dbReference type="HOGENOM" id="CLU_969258_0_0_9"/>
<organism evidence="1 2">
    <name type="scientific">Paenibacillus polymyxa (strain SC2)</name>
    <name type="common">Bacillus polymyxa</name>
    <dbReference type="NCBI Taxonomy" id="886882"/>
    <lineage>
        <taxon>Bacteria</taxon>
        <taxon>Bacillati</taxon>
        <taxon>Bacillota</taxon>
        <taxon>Bacilli</taxon>
        <taxon>Bacillales</taxon>
        <taxon>Paenibacillaceae</taxon>
        <taxon>Paenibacillus</taxon>
    </lineage>
</organism>
<dbReference type="Proteomes" id="UP000006868">
    <property type="component" value="Chromosome"/>
</dbReference>
<dbReference type="PATRIC" id="fig|886882.15.peg.729"/>
<evidence type="ECO:0000313" key="1">
    <source>
        <dbReference type="EMBL" id="ADO54719.1"/>
    </source>
</evidence>
<sequence length="287" mass="31861">MRLNNASLPVAFNRISKQGNSINNSTVQQLNQQIASRMQQNAQAEKSERTEKMLDLKQMNNKSALDDGLTQSALIDRGLGVVQGIYTALHQSLKNSVDPWLDELDKIDQSNASLEYKEQAKSEIKEHLQEMTDTITGLYGGFLKGTAKMYNKATDGAFQEVIQPKDSTTQQTGFNLLDVSPQTLGLDHITESDDIRSLFANVLAKLESYGSTLSQVRSEFQKANNLDQHILEAVTSKVKSKELDAMDNVVSYKGLVDRKSFDQLFAQTIKLSKSSVSIHTQGIDITI</sequence>
<dbReference type="EMBL" id="CP002213">
    <property type="protein sequence ID" value="ADO54719.1"/>
    <property type="molecule type" value="Genomic_DNA"/>
</dbReference>
<gene>
    <name evidence="1" type="primary">M1-871</name>
    <name evidence="1" type="ORF">PPSC2_03705</name>
</gene>
<evidence type="ECO:0000313" key="2">
    <source>
        <dbReference type="Proteomes" id="UP000006868"/>
    </source>
</evidence>
<protein>
    <submittedName>
        <fullName evidence="1">M1-871</fullName>
    </submittedName>
</protein>